<gene>
    <name evidence="1" type="ORF">ERS007657_02323</name>
    <name evidence="2" type="ORF">ERS007661_01870</name>
</gene>
<organism evidence="2 3">
    <name type="scientific">Mycobacterium tuberculosis</name>
    <dbReference type="NCBI Taxonomy" id="1773"/>
    <lineage>
        <taxon>Bacteria</taxon>
        <taxon>Bacillati</taxon>
        <taxon>Actinomycetota</taxon>
        <taxon>Actinomycetes</taxon>
        <taxon>Mycobacteriales</taxon>
        <taxon>Mycobacteriaceae</taxon>
        <taxon>Mycobacterium</taxon>
        <taxon>Mycobacterium tuberculosis complex</taxon>
    </lineage>
</organism>
<evidence type="ECO:0000313" key="1">
    <source>
        <dbReference type="EMBL" id="CFR84901.1"/>
    </source>
</evidence>
<accession>A0A655EK64</accession>
<proteinExistence type="predicted"/>
<dbReference type="Proteomes" id="UP000039217">
    <property type="component" value="Unassembled WGS sequence"/>
</dbReference>
<evidence type="ECO:0000313" key="3">
    <source>
        <dbReference type="Proteomes" id="UP000039217"/>
    </source>
</evidence>
<dbReference type="EMBL" id="CQQC01000576">
    <property type="protein sequence ID" value="CNV23308.1"/>
    <property type="molecule type" value="Genomic_DNA"/>
</dbReference>
<evidence type="ECO:0000313" key="4">
    <source>
        <dbReference type="Proteomes" id="UP000046680"/>
    </source>
</evidence>
<dbReference type="Proteomes" id="UP000046680">
    <property type="component" value="Unassembled WGS sequence"/>
</dbReference>
<evidence type="ECO:0000313" key="2">
    <source>
        <dbReference type="EMBL" id="CNV23308.1"/>
    </source>
</evidence>
<sequence>MMIPPIGSGRLNMIRNAIAPPITSATSVAIATISACAQ</sequence>
<dbReference type="EMBL" id="CGCX01000873">
    <property type="protein sequence ID" value="CFR84901.1"/>
    <property type="molecule type" value="Genomic_DNA"/>
</dbReference>
<reference evidence="3 4" key="1">
    <citation type="submission" date="2015-03" db="EMBL/GenBank/DDBJ databases">
        <authorList>
            <consortium name="Pathogen Informatics"/>
        </authorList>
    </citation>
    <scope>NUCLEOTIDE SEQUENCE [LARGE SCALE GENOMIC DNA]</scope>
    <source>
        <strain evidence="1 4">C09601061</strain>
        <strain evidence="2 3">D00501624</strain>
    </source>
</reference>
<dbReference type="AlphaFoldDB" id="A0A655EK64"/>
<name>A0A655EK64_MYCTX</name>
<protein>
    <submittedName>
        <fullName evidence="2">Uncharacterized protein</fullName>
    </submittedName>
</protein>